<sequence length="355" mass="38979">MTKDANDPQSGEAQSKFIRTFEGDVSAVPPMWFMRQAGRYLPEYRKLRAQAGSFLDLCYNPELASEVTLQPVRRFDLDAAILFADILLIPQALGQDLRFVEGEGPRLSPTVSEKDLDLFRKRDVHETLSPVYETVAKTKAALGNDKALIGFAGAPWTVATYMLAGGPMKDPAVLRRQFYENHDFIMGLIDVLCEKTVEYLIAQIDAGADAVQLFDTWASGLPAPVLDAVSVRPLDHIAGQIKKARPGVPVILFPKGVGEKLSEYGLLRNCDGVGIDYAMDPSWARTHLPGRVVVQGGLDPLLVVAGGAPMERAAETYLKLFHDVPYIFNLGHGFIPETPPENVAALVKFVRSYHG</sequence>
<evidence type="ECO:0000259" key="10">
    <source>
        <dbReference type="PROSITE" id="PS00906"/>
    </source>
</evidence>
<evidence type="ECO:0000256" key="8">
    <source>
        <dbReference type="RuleBase" id="RU000554"/>
    </source>
</evidence>
<feature type="binding site" evidence="7">
    <location>
        <position position="161"/>
    </location>
    <ligand>
        <name>substrate</name>
    </ligand>
</feature>
<feature type="site" description="Transition state stabilizer" evidence="7">
    <location>
        <position position="85"/>
    </location>
</feature>
<dbReference type="SUPFAM" id="SSF51726">
    <property type="entry name" value="UROD/MetE-like"/>
    <property type="match status" value="1"/>
</dbReference>
<name>A0ABV3Z3W9_9PROT</name>
<dbReference type="PROSITE" id="PS00907">
    <property type="entry name" value="UROD_2"/>
    <property type="match status" value="1"/>
</dbReference>
<evidence type="ECO:0000256" key="7">
    <source>
        <dbReference type="HAMAP-Rule" id="MF_00218"/>
    </source>
</evidence>
<evidence type="ECO:0000256" key="9">
    <source>
        <dbReference type="RuleBase" id="RU004169"/>
    </source>
</evidence>
<evidence type="ECO:0000256" key="1">
    <source>
        <dbReference type="ARBA" id="ARBA00004804"/>
    </source>
</evidence>
<organism evidence="12 13">
    <name type="scientific">Hyphococcus lacteus</name>
    <dbReference type="NCBI Taxonomy" id="3143536"/>
    <lineage>
        <taxon>Bacteria</taxon>
        <taxon>Pseudomonadati</taxon>
        <taxon>Pseudomonadota</taxon>
        <taxon>Alphaproteobacteria</taxon>
        <taxon>Parvularculales</taxon>
        <taxon>Parvularculaceae</taxon>
        <taxon>Hyphococcus</taxon>
    </lineage>
</organism>
<dbReference type="EMBL" id="JBEHZE010000001">
    <property type="protein sequence ID" value="MEX6632729.1"/>
    <property type="molecule type" value="Genomic_DNA"/>
</dbReference>
<evidence type="ECO:0000256" key="4">
    <source>
        <dbReference type="ARBA" id="ARBA00022793"/>
    </source>
</evidence>
<comment type="similarity">
    <text evidence="2 7 9">Belongs to the uroporphyrinogen decarboxylase family.</text>
</comment>
<keyword evidence="6 7" id="KW-0627">Porphyrin biosynthesis</keyword>
<dbReference type="GO" id="GO:0004853">
    <property type="term" value="F:uroporphyrinogen decarboxylase activity"/>
    <property type="evidence" value="ECO:0007669"/>
    <property type="project" value="UniProtKB-EC"/>
</dbReference>
<dbReference type="NCBIfam" id="TIGR01464">
    <property type="entry name" value="hemE"/>
    <property type="match status" value="1"/>
</dbReference>
<evidence type="ECO:0000313" key="12">
    <source>
        <dbReference type="EMBL" id="MEX6632729.1"/>
    </source>
</evidence>
<comment type="subcellular location">
    <subcellularLocation>
        <location evidence="7">Cytoplasm</location>
    </subcellularLocation>
</comment>
<reference evidence="12 13" key="1">
    <citation type="submission" date="2024-05" db="EMBL/GenBank/DDBJ databases">
        <title>Three bacterial strains, DH-69, EH-24, and ECK-19 isolated from coastal sediments.</title>
        <authorList>
            <person name="Ye Y.-Q."/>
            <person name="Du Z.-J."/>
        </authorList>
    </citation>
    <scope>NUCLEOTIDE SEQUENCE [LARGE SCALE GENOMIC DNA]</scope>
    <source>
        <strain evidence="12 13">ECK-19</strain>
    </source>
</reference>
<keyword evidence="4 7" id="KW-0210">Decarboxylase</keyword>
<dbReference type="PROSITE" id="PS00906">
    <property type="entry name" value="UROD_1"/>
    <property type="match status" value="1"/>
</dbReference>
<evidence type="ECO:0000313" key="13">
    <source>
        <dbReference type="Proteomes" id="UP001560685"/>
    </source>
</evidence>
<evidence type="ECO:0000256" key="6">
    <source>
        <dbReference type="ARBA" id="ARBA00023244"/>
    </source>
</evidence>
<comment type="function">
    <text evidence="7">Catalyzes the decarboxylation of four acetate groups of uroporphyrinogen-III to yield coproporphyrinogen-III.</text>
</comment>
<comment type="caution">
    <text evidence="7">Lacks conserved residue(s) required for the propagation of feature annotation.</text>
</comment>
<protein>
    <recommendedName>
        <fullName evidence="3 7">Uroporphyrinogen decarboxylase</fullName>
        <shortName evidence="7">UPD</shortName>
        <shortName evidence="7">URO-D</shortName>
        <ecNumber evidence="3 7">4.1.1.37</ecNumber>
    </recommendedName>
</protein>
<keyword evidence="7" id="KW-0963">Cytoplasm</keyword>
<dbReference type="Proteomes" id="UP001560685">
    <property type="component" value="Unassembled WGS sequence"/>
</dbReference>
<feature type="binding site" evidence="7">
    <location>
        <position position="332"/>
    </location>
    <ligand>
        <name>substrate</name>
    </ligand>
</feature>
<feature type="binding site" evidence="7">
    <location>
        <position position="85"/>
    </location>
    <ligand>
        <name>substrate</name>
    </ligand>
</feature>
<feature type="domain" description="Uroporphyrinogen decarboxylase (URO-D)" evidence="11">
    <location>
        <begin position="149"/>
        <end position="165"/>
    </location>
</feature>
<gene>
    <name evidence="7 12" type="primary">hemE</name>
    <name evidence="12" type="ORF">ABFZ84_04135</name>
</gene>
<comment type="catalytic activity">
    <reaction evidence="7 8">
        <text>uroporphyrinogen III + 4 H(+) = coproporphyrinogen III + 4 CO2</text>
        <dbReference type="Rhea" id="RHEA:19865"/>
        <dbReference type="ChEBI" id="CHEBI:15378"/>
        <dbReference type="ChEBI" id="CHEBI:16526"/>
        <dbReference type="ChEBI" id="CHEBI:57308"/>
        <dbReference type="ChEBI" id="CHEBI:57309"/>
        <dbReference type="EC" id="4.1.1.37"/>
    </reaction>
</comment>
<evidence type="ECO:0000256" key="5">
    <source>
        <dbReference type="ARBA" id="ARBA00023239"/>
    </source>
</evidence>
<comment type="subunit">
    <text evidence="7">Homodimer.</text>
</comment>
<accession>A0ABV3Z3W9</accession>
<comment type="pathway">
    <text evidence="1 7 8">Porphyrin-containing compound metabolism; protoporphyrin-IX biosynthesis; coproporphyrinogen-III from 5-aminolevulinate: step 4/4.</text>
</comment>
<dbReference type="Pfam" id="PF01208">
    <property type="entry name" value="URO-D"/>
    <property type="match status" value="1"/>
</dbReference>
<feature type="binding site" evidence="7">
    <location>
        <position position="216"/>
    </location>
    <ligand>
        <name>substrate</name>
    </ligand>
</feature>
<dbReference type="PANTHER" id="PTHR21091:SF169">
    <property type="entry name" value="UROPORPHYRINOGEN DECARBOXYLASE"/>
    <property type="match status" value="1"/>
</dbReference>
<dbReference type="HAMAP" id="MF_00218">
    <property type="entry name" value="URO_D"/>
    <property type="match status" value="1"/>
</dbReference>
<dbReference type="CDD" id="cd00717">
    <property type="entry name" value="URO-D"/>
    <property type="match status" value="1"/>
</dbReference>
<comment type="caution">
    <text evidence="12">The sequence shown here is derived from an EMBL/GenBank/DDBJ whole genome shotgun (WGS) entry which is preliminary data.</text>
</comment>
<dbReference type="InterPro" id="IPR038071">
    <property type="entry name" value="UROD/MetE-like_sf"/>
</dbReference>
<evidence type="ECO:0000256" key="3">
    <source>
        <dbReference type="ARBA" id="ARBA00012288"/>
    </source>
</evidence>
<dbReference type="EC" id="4.1.1.37" evidence="3 7"/>
<feature type="binding site" evidence="7">
    <location>
        <begin position="35"/>
        <end position="39"/>
    </location>
    <ligand>
        <name>substrate</name>
    </ligand>
</feature>
<feature type="domain" description="Uroporphyrinogen decarboxylase (URO-D)" evidence="10">
    <location>
        <begin position="30"/>
        <end position="39"/>
    </location>
</feature>
<evidence type="ECO:0000256" key="2">
    <source>
        <dbReference type="ARBA" id="ARBA00009935"/>
    </source>
</evidence>
<proteinExistence type="inferred from homology"/>
<dbReference type="InterPro" id="IPR000257">
    <property type="entry name" value="Uroporphyrinogen_deCOase"/>
</dbReference>
<dbReference type="InterPro" id="IPR006361">
    <property type="entry name" value="Uroporphyrinogen_deCO2ase_HemE"/>
</dbReference>
<dbReference type="RefSeq" id="WP_369312657.1">
    <property type="nucleotide sequence ID" value="NZ_JBEHZE010000001.1"/>
</dbReference>
<keyword evidence="5 7" id="KW-0456">Lyase</keyword>
<dbReference type="Gene3D" id="3.20.20.210">
    <property type="match status" value="1"/>
</dbReference>
<evidence type="ECO:0000259" key="11">
    <source>
        <dbReference type="PROSITE" id="PS00907"/>
    </source>
</evidence>
<dbReference type="PANTHER" id="PTHR21091">
    <property type="entry name" value="METHYLTETRAHYDROFOLATE:HOMOCYSTEINE METHYLTRANSFERASE RELATED"/>
    <property type="match status" value="1"/>
</dbReference>
<keyword evidence="13" id="KW-1185">Reference proteome</keyword>